<dbReference type="Proteomes" id="UP000095281">
    <property type="component" value="Unplaced"/>
</dbReference>
<keyword evidence="1" id="KW-0175">Coiled coil</keyword>
<reference evidence="4" key="1">
    <citation type="submission" date="2016-11" db="UniProtKB">
        <authorList>
            <consortium name="WormBaseParasite"/>
        </authorList>
    </citation>
    <scope>IDENTIFICATION</scope>
</reference>
<evidence type="ECO:0000256" key="2">
    <source>
        <dbReference type="SAM" id="MobiDB-lite"/>
    </source>
</evidence>
<dbReference type="WBParaSite" id="MhA1_Contig797.frz3.gene1">
    <property type="protein sequence ID" value="MhA1_Contig797.frz3.gene1"/>
    <property type="gene ID" value="MhA1_Contig797.frz3.gene1"/>
</dbReference>
<keyword evidence="3" id="KW-1185">Reference proteome</keyword>
<dbReference type="AlphaFoldDB" id="A0A1I8BYH7"/>
<feature type="coiled-coil region" evidence="1">
    <location>
        <begin position="79"/>
        <end position="106"/>
    </location>
</feature>
<accession>A0A1I8BYH7</accession>
<evidence type="ECO:0000313" key="4">
    <source>
        <dbReference type="WBParaSite" id="MhA1_Contig797.frz3.gene1"/>
    </source>
</evidence>
<name>A0A1I8BYH7_MELHA</name>
<organism evidence="3 4">
    <name type="scientific">Meloidogyne hapla</name>
    <name type="common">Root-knot nematode worm</name>
    <dbReference type="NCBI Taxonomy" id="6305"/>
    <lineage>
        <taxon>Eukaryota</taxon>
        <taxon>Metazoa</taxon>
        <taxon>Ecdysozoa</taxon>
        <taxon>Nematoda</taxon>
        <taxon>Chromadorea</taxon>
        <taxon>Rhabditida</taxon>
        <taxon>Tylenchina</taxon>
        <taxon>Tylenchomorpha</taxon>
        <taxon>Tylenchoidea</taxon>
        <taxon>Meloidogynidae</taxon>
        <taxon>Meloidogyninae</taxon>
        <taxon>Meloidogyne</taxon>
    </lineage>
</organism>
<feature type="region of interest" description="Disordered" evidence="2">
    <location>
        <begin position="1"/>
        <end position="31"/>
    </location>
</feature>
<feature type="compositionally biased region" description="Basic and acidic residues" evidence="2">
    <location>
        <begin position="1"/>
        <end position="21"/>
    </location>
</feature>
<evidence type="ECO:0000256" key="1">
    <source>
        <dbReference type="SAM" id="Coils"/>
    </source>
</evidence>
<evidence type="ECO:0000313" key="3">
    <source>
        <dbReference type="Proteomes" id="UP000095281"/>
    </source>
</evidence>
<protein>
    <submittedName>
        <fullName evidence="4">DUF148 domain-containing protein</fullName>
    </submittedName>
</protein>
<sequence length="198" mass="21668">MSDKPNESDNSSKNETVEQRIMEPAPQNFDGFNELDLLAKDEELKEEKQKSQSFQALWEQSEADKKRLQALWEQSEADKKRLQALWEQSEADKKRLQAKITELETNVTTTGDVWAGQGCSYQPANVQSSLQVSGGSQQEFIPYVAPTTMPHSSYSLVSPTVALSGASSGAGGSHAGGQGLLGHNVTDIFNNSQMICCP</sequence>
<proteinExistence type="predicted"/>